<protein>
    <submittedName>
        <fullName evidence="1">Uncharacterized protein</fullName>
    </submittedName>
</protein>
<sequence>MSPMDGPFFSETSSAMAGFLAFSQTIVERLSPVWCSGMICKELKLYPVWCTGVIYIHEKYLTEVNGDTAIAHFVLKVWFNGTIPGILQLLFEMLRFCGVVLWLQDEAKKALEGALGGKKNEFEKWNKEIKQREEAGGGGDAGGGGWFGWGGRFGWSNDDNFWQEAQQASLAVLGILIMYLIVAKGEVMLAVVFNPLLYVLRGTRNGLTSVTSRISGRTSPSSFNDSDIKSNEAYNRVSAKDRVSSKWGN</sequence>
<reference evidence="1 2" key="1">
    <citation type="journal article" date="2020" name="bioRxiv">
        <title>Sequence and annotation of 42 cannabis genomes reveals extensive copy number variation in cannabinoid synthesis and pathogen resistance genes.</title>
        <authorList>
            <person name="Mckernan K.J."/>
            <person name="Helbert Y."/>
            <person name="Kane L.T."/>
            <person name="Ebling H."/>
            <person name="Zhang L."/>
            <person name="Liu B."/>
            <person name="Eaton Z."/>
            <person name="Mclaughlin S."/>
            <person name="Kingan S."/>
            <person name="Baybayan P."/>
            <person name="Concepcion G."/>
            <person name="Jordan M."/>
            <person name="Riva A."/>
            <person name="Barbazuk W."/>
            <person name="Harkins T."/>
        </authorList>
    </citation>
    <scope>NUCLEOTIDE SEQUENCE [LARGE SCALE GENOMIC DNA]</scope>
    <source>
        <strain evidence="2">cv. Jamaican Lion 4</strain>
        <tissue evidence="1">Leaf</tissue>
    </source>
</reference>
<accession>A0A7J6FS56</accession>
<dbReference type="Proteomes" id="UP000525078">
    <property type="component" value="Unassembled WGS sequence"/>
</dbReference>
<evidence type="ECO:0000313" key="1">
    <source>
        <dbReference type="EMBL" id="KAF4372629.1"/>
    </source>
</evidence>
<organism evidence="1 2">
    <name type="scientific">Cannabis sativa</name>
    <name type="common">Hemp</name>
    <name type="synonym">Marijuana</name>
    <dbReference type="NCBI Taxonomy" id="3483"/>
    <lineage>
        <taxon>Eukaryota</taxon>
        <taxon>Viridiplantae</taxon>
        <taxon>Streptophyta</taxon>
        <taxon>Embryophyta</taxon>
        <taxon>Tracheophyta</taxon>
        <taxon>Spermatophyta</taxon>
        <taxon>Magnoliopsida</taxon>
        <taxon>eudicotyledons</taxon>
        <taxon>Gunneridae</taxon>
        <taxon>Pentapetalae</taxon>
        <taxon>rosids</taxon>
        <taxon>fabids</taxon>
        <taxon>Rosales</taxon>
        <taxon>Cannabaceae</taxon>
        <taxon>Cannabis</taxon>
    </lineage>
</organism>
<dbReference type="PANTHER" id="PTHR36393:SF1">
    <property type="entry name" value="SULFATE ADENYLYLTRANSFERASE SUBUNIT"/>
    <property type="match status" value="1"/>
</dbReference>
<gene>
    <name evidence="1" type="ORF">F8388_027302</name>
</gene>
<dbReference type="EMBL" id="JAATIP010000105">
    <property type="protein sequence ID" value="KAF4372629.1"/>
    <property type="molecule type" value="Genomic_DNA"/>
</dbReference>
<proteinExistence type="predicted"/>
<name>A0A7J6FS56_CANSA</name>
<dbReference type="AlphaFoldDB" id="A0A7J6FS56"/>
<comment type="caution">
    <text evidence="1">The sequence shown here is derived from an EMBL/GenBank/DDBJ whole genome shotgun (WGS) entry which is preliminary data.</text>
</comment>
<evidence type="ECO:0000313" key="2">
    <source>
        <dbReference type="Proteomes" id="UP000525078"/>
    </source>
</evidence>
<dbReference type="PANTHER" id="PTHR36393">
    <property type="entry name" value="SULFATE ADENYLYLTRANSFERASE SUBUNIT"/>
    <property type="match status" value="1"/>
</dbReference>